<name>A0ABN7SGU1_OIKDI</name>
<evidence type="ECO:0000313" key="3">
    <source>
        <dbReference type="Proteomes" id="UP001158576"/>
    </source>
</evidence>
<accession>A0ABN7SGU1</accession>
<organism evidence="2 3">
    <name type="scientific">Oikopleura dioica</name>
    <name type="common">Tunicate</name>
    <dbReference type="NCBI Taxonomy" id="34765"/>
    <lineage>
        <taxon>Eukaryota</taxon>
        <taxon>Metazoa</taxon>
        <taxon>Chordata</taxon>
        <taxon>Tunicata</taxon>
        <taxon>Appendicularia</taxon>
        <taxon>Copelata</taxon>
        <taxon>Oikopleuridae</taxon>
        <taxon>Oikopleura</taxon>
    </lineage>
</organism>
<feature type="region of interest" description="Disordered" evidence="1">
    <location>
        <begin position="116"/>
        <end position="140"/>
    </location>
</feature>
<gene>
    <name evidence="2" type="ORF">OKIOD_LOCUS8210</name>
</gene>
<dbReference type="Proteomes" id="UP001158576">
    <property type="component" value="Chromosome XSR"/>
</dbReference>
<dbReference type="EMBL" id="OU015569">
    <property type="protein sequence ID" value="CAG5099720.1"/>
    <property type="molecule type" value="Genomic_DNA"/>
</dbReference>
<feature type="compositionally biased region" description="Polar residues" evidence="1">
    <location>
        <begin position="62"/>
        <end position="75"/>
    </location>
</feature>
<evidence type="ECO:0000256" key="1">
    <source>
        <dbReference type="SAM" id="MobiDB-lite"/>
    </source>
</evidence>
<reference evidence="2 3" key="1">
    <citation type="submission" date="2021-04" db="EMBL/GenBank/DDBJ databases">
        <authorList>
            <person name="Bliznina A."/>
        </authorList>
    </citation>
    <scope>NUCLEOTIDE SEQUENCE [LARGE SCALE GENOMIC DNA]</scope>
</reference>
<evidence type="ECO:0000313" key="2">
    <source>
        <dbReference type="EMBL" id="CAG5099720.1"/>
    </source>
</evidence>
<keyword evidence="3" id="KW-1185">Reference proteome</keyword>
<feature type="region of interest" description="Disordered" evidence="1">
    <location>
        <begin position="55"/>
        <end position="101"/>
    </location>
</feature>
<feature type="compositionally biased region" description="Basic and acidic residues" evidence="1">
    <location>
        <begin position="131"/>
        <end position="140"/>
    </location>
</feature>
<protein>
    <submittedName>
        <fullName evidence="2">Oidioi.mRNA.OKI2018_I69.XSR.g16652.t1.cds</fullName>
    </submittedName>
</protein>
<proteinExistence type="predicted"/>
<sequence>MNGSWAGIQSRYGPAHSDRMASKVTDAFQDGGEPSMDVINTIIASYAASTCGESEAGCAADDSNTNPILSRSHGSQMIPPRHSTPIKSHVKDHRREQEQQMSEFVHPLAMKIQKEENTTDDNHSNAATDQSDNRSEGGESYREITSGILHSISVVTKKLNWATQQLEETSSLEASLNAVKLISECANSIANLKKARSTK</sequence>